<name>A0A1T5DYY5_9BACT</name>
<dbReference type="InterPro" id="IPR036291">
    <property type="entry name" value="NAD(P)-bd_dom_sf"/>
</dbReference>
<dbReference type="Pfam" id="PF01408">
    <property type="entry name" value="GFO_IDH_MocA"/>
    <property type="match status" value="1"/>
</dbReference>
<dbReference type="Pfam" id="PF02894">
    <property type="entry name" value="GFO_IDH_MocA_C"/>
    <property type="match status" value="1"/>
</dbReference>
<organism evidence="4 5">
    <name type="scientific">Parabacteroides chartae</name>
    <dbReference type="NCBI Taxonomy" id="1037355"/>
    <lineage>
        <taxon>Bacteria</taxon>
        <taxon>Pseudomonadati</taxon>
        <taxon>Bacteroidota</taxon>
        <taxon>Bacteroidia</taxon>
        <taxon>Bacteroidales</taxon>
        <taxon>Tannerellaceae</taxon>
        <taxon>Parabacteroides</taxon>
    </lineage>
</organism>
<dbReference type="PANTHER" id="PTHR43818:SF11">
    <property type="entry name" value="BCDNA.GH03377"/>
    <property type="match status" value="1"/>
</dbReference>
<dbReference type="Proteomes" id="UP000190852">
    <property type="component" value="Unassembled WGS sequence"/>
</dbReference>
<dbReference type="RefSeq" id="WP_079684132.1">
    <property type="nucleotide sequence ID" value="NZ_FUYQ01000022.1"/>
</dbReference>
<reference evidence="5" key="1">
    <citation type="submission" date="2017-02" db="EMBL/GenBank/DDBJ databases">
        <authorList>
            <person name="Varghese N."/>
            <person name="Submissions S."/>
        </authorList>
    </citation>
    <scope>NUCLEOTIDE SEQUENCE [LARGE SCALE GENOMIC DNA]</scope>
    <source>
        <strain evidence="5">DSM 24967</strain>
    </source>
</reference>
<dbReference type="EMBL" id="FUYQ01000022">
    <property type="protein sequence ID" value="SKB76927.1"/>
    <property type="molecule type" value="Genomic_DNA"/>
</dbReference>
<dbReference type="SUPFAM" id="SSF55347">
    <property type="entry name" value="Glyceraldehyde-3-phosphate dehydrogenase-like, C-terminal domain"/>
    <property type="match status" value="1"/>
</dbReference>
<feature type="domain" description="Gfo/Idh/MocA-like oxidoreductase C-terminal" evidence="3">
    <location>
        <begin position="227"/>
        <end position="433"/>
    </location>
</feature>
<dbReference type="SUPFAM" id="SSF51735">
    <property type="entry name" value="NAD(P)-binding Rossmann-fold domains"/>
    <property type="match status" value="1"/>
</dbReference>
<evidence type="ECO:0000313" key="4">
    <source>
        <dbReference type="EMBL" id="SKB76927.1"/>
    </source>
</evidence>
<keyword evidence="5" id="KW-1185">Reference proteome</keyword>
<accession>A0A1T5DYY5</accession>
<dbReference type="Gene3D" id="3.30.360.10">
    <property type="entry name" value="Dihydrodipicolinate Reductase, domain 2"/>
    <property type="match status" value="1"/>
</dbReference>
<sequence length="449" mass="50122">MKTSRRIFIKQALAGSTLLASGQWLHAGRQTSVLQETAAAPSVIRLALIGKGGMGTADTNTALMVEGVKLTAVCDLYDKRLEDAKRSWGDNLFTTKDYKEILKRDDVDVVIVATPDHWHQPISIEAMKAGKHVYCEKPVVHKVEEIKELVATQQQTGCYFQPGSQGMASLGNRKARQLVLSGLIGKVNSIEAKFTAVPTEPGKYPIPADASEKTIWWERFLGNAPKHPFQPQRFFYWRNWKEYGTGIAGDLFVHVLASVNFITDSNGPDKIYTTGGIYHYTDGYRDTPDIMMGYFDYPDKNNVGAFTLSLSANYVDAFSKEWGSTYFKITGNKGMLEVGWDKVVLHTIKDADLQAIEELPAIGQGIDQAKAETANKVVFQTENGYKGGHYDHFNNFFKAIRTKSQLTADVMFAVQSAAPALLSYKSYQSGLPVYWDSEKLKISKNRKRR</sequence>
<gene>
    <name evidence="4" type="ORF">SAMN05660349_02716</name>
</gene>
<dbReference type="InterPro" id="IPR004104">
    <property type="entry name" value="Gfo/Idh/MocA-like_OxRdtase_C"/>
</dbReference>
<feature type="domain" description="Gfo/Idh/MocA-like oxidoreductase N-terminal" evidence="2">
    <location>
        <begin position="44"/>
        <end position="163"/>
    </location>
</feature>
<evidence type="ECO:0000259" key="3">
    <source>
        <dbReference type="Pfam" id="PF02894"/>
    </source>
</evidence>
<keyword evidence="1" id="KW-0560">Oxidoreductase</keyword>
<dbReference type="PANTHER" id="PTHR43818">
    <property type="entry name" value="BCDNA.GH03377"/>
    <property type="match status" value="1"/>
</dbReference>
<dbReference type="InterPro" id="IPR000683">
    <property type="entry name" value="Gfo/Idh/MocA-like_OxRdtase_N"/>
</dbReference>
<protein>
    <submittedName>
        <fullName evidence="4">Predicted dehydrogenase</fullName>
    </submittedName>
</protein>
<evidence type="ECO:0000313" key="5">
    <source>
        <dbReference type="Proteomes" id="UP000190852"/>
    </source>
</evidence>
<dbReference type="InterPro" id="IPR050463">
    <property type="entry name" value="Gfo/Idh/MocA_oxidrdct_glycsds"/>
</dbReference>
<proteinExistence type="predicted"/>
<dbReference type="Gene3D" id="3.40.50.720">
    <property type="entry name" value="NAD(P)-binding Rossmann-like Domain"/>
    <property type="match status" value="1"/>
</dbReference>
<dbReference type="PROSITE" id="PS51318">
    <property type="entry name" value="TAT"/>
    <property type="match status" value="1"/>
</dbReference>
<evidence type="ECO:0000259" key="2">
    <source>
        <dbReference type="Pfam" id="PF01408"/>
    </source>
</evidence>
<dbReference type="AlphaFoldDB" id="A0A1T5DYY5"/>
<dbReference type="GO" id="GO:0000166">
    <property type="term" value="F:nucleotide binding"/>
    <property type="evidence" value="ECO:0007669"/>
    <property type="project" value="InterPro"/>
</dbReference>
<dbReference type="GO" id="GO:0016491">
    <property type="term" value="F:oxidoreductase activity"/>
    <property type="evidence" value="ECO:0007669"/>
    <property type="project" value="UniProtKB-KW"/>
</dbReference>
<dbReference type="InterPro" id="IPR006311">
    <property type="entry name" value="TAT_signal"/>
</dbReference>
<evidence type="ECO:0000256" key="1">
    <source>
        <dbReference type="ARBA" id="ARBA00023002"/>
    </source>
</evidence>